<evidence type="ECO:0000256" key="9">
    <source>
        <dbReference type="PIRSR" id="PIRSR000485-1"/>
    </source>
</evidence>
<accession>A0A9J6NYX3</accession>
<keyword evidence="7" id="KW-0411">Iron-sulfur</keyword>
<evidence type="ECO:0000256" key="6">
    <source>
        <dbReference type="ARBA" id="ARBA00022962"/>
    </source>
</evidence>
<dbReference type="NCBIfam" id="TIGR01134">
    <property type="entry name" value="purF"/>
    <property type="match status" value="1"/>
</dbReference>
<comment type="pathway">
    <text evidence="1 7 8">Purine metabolism; IMP biosynthesis via de novo pathway; N(1)-(5-phospho-D-ribosyl)glycinamide from 5-phospho-alpha-D-ribose 1-diphosphate: step 1/2.</text>
</comment>
<dbReference type="SUPFAM" id="SSF56235">
    <property type="entry name" value="N-terminal nucleophile aminohydrolases (Ntn hydrolases)"/>
    <property type="match status" value="1"/>
</dbReference>
<dbReference type="InterPro" id="IPR029055">
    <property type="entry name" value="Ntn_hydrolases_N"/>
</dbReference>
<dbReference type="GO" id="GO:0006189">
    <property type="term" value="P:'de novo' IMP biosynthetic process"/>
    <property type="evidence" value="ECO:0007669"/>
    <property type="project" value="UniProtKB-UniRule"/>
</dbReference>
<dbReference type="Gene3D" id="3.40.50.2020">
    <property type="match status" value="1"/>
</dbReference>
<organism evidence="12 13">
    <name type="scientific">Oceanirhabdus seepicola</name>
    <dbReference type="NCBI Taxonomy" id="2828781"/>
    <lineage>
        <taxon>Bacteria</taxon>
        <taxon>Bacillati</taxon>
        <taxon>Bacillota</taxon>
        <taxon>Clostridia</taxon>
        <taxon>Eubacteriales</taxon>
        <taxon>Clostridiaceae</taxon>
        <taxon>Oceanirhabdus</taxon>
    </lineage>
</organism>
<evidence type="ECO:0000256" key="3">
    <source>
        <dbReference type="ARBA" id="ARBA00022676"/>
    </source>
</evidence>
<dbReference type="EMBL" id="JAGSOJ010000002">
    <property type="protein sequence ID" value="MCM1989727.1"/>
    <property type="molecule type" value="Genomic_DNA"/>
</dbReference>
<evidence type="ECO:0000256" key="8">
    <source>
        <dbReference type="PIRNR" id="PIRNR000485"/>
    </source>
</evidence>
<reference evidence="12" key="1">
    <citation type="journal article" date="2021" name="mSystems">
        <title>Bacteria and Archaea Synergistically Convert Glycine Betaine to Biogenic Methane in the Formosa Cold Seep of the South China Sea.</title>
        <authorList>
            <person name="Li L."/>
            <person name="Zhang W."/>
            <person name="Zhang S."/>
            <person name="Song L."/>
            <person name="Sun Q."/>
            <person name="Zhang H."/>
            <person name="Xiang H."/>
            <person name="Dong X."/>
        </authorList>
    </citation>
    <scope>NUCLEOTIDE SEQUENCE</scope>
    <source>
        <strain evidence="12">ZWT</strain>
    </source>
</reference>
<dbReference type="GO" id="GO:0004044">
    <property type="term" value="F:amidophosphoribosyltransferase activity"/>
    <property type="evidence" value="ECO:0007669"/>
    <property type="project" value="UniProtKB-UniRule"/>
</dbReference>
<evidence type="ECO:0000256" key="5">
    <source>
        <dbReference type="ARBA" id="ARBA00022755"/>
    </source>
</evidence>
<dbReference type="Proteomes" id="UP001056429">
    <property type="component" value="Unassembled WGS sequence"/>
</dbReference>
<dbReference type="AlphaFoldDB" id="A0A9J6NYX3"/>
<keyword evidence="5 7" id="KW-0658">Purine biosynthesis</keyword>
<keyword evidence="6 7" id="KW-0315">Glutamine amidotransferase</keyword>
<sequence length="442" mass="49615">MIKLWINSREINEECGVFGIWSKKADEILTHLVIEGLHHLQHRGQESAGIAFVEDGKINCHKGMGLVQRVFQENHQEKNIVKATIGHVRYSTKGESSIEYAHPFVDKDNRIAICHNGNVAFDYECENDTKEILERIIVRMNSSCVIKNIEDILIEVLKEVRGSYAILVLMKGKLIAIRDPKGIRPLSLGTLDGKYIVSSESCSIHAIGGKLEREIQPGEMVIISDEGVSSIFPFQKVKGALCSFEYIYFSREDSILGNQRIINARKALGEMLWSEGDHKEYDLVVGAPSSGIPAALGYSKKSGIPFEIGFVKNQYIGRTFINNDKSKMRDNVRKKLIPIGEVFKGKSIVLIDDSIVRGNTMKVLIQEIRKYDPKEIHLKVASPIIKEPCVLGISTPSKKELLGGRMNENQIKKYLEVDSIQYLSVEGFQTALGCIEICKKCY</sequence>
<evidence type="ECO:0000256" key="2">
    <source>
        <dbReference type="ARBA" id="ARBA00010138"/>
    </source>
</evidence>
<keyword evidence="7" id="KW-0004">4Fe-4S</keyword>
<name>A0A9J6NYX3_9CLOT</name>
<feature type="binding site" evidence="7">
    <location>
        <position position="242"/>
    </location>
    <ligand>
        <name>[4Fe-4S] cluster</name>
        <dbReference type="ChEBI" id="CHEBI:49883"/>
    </ligand>
</feature>
<feature type="binding site" evidence="7 10">
    <location>
        <position position="290"/>
    </location>
    <ligand>
        <name>Mg(2+)</name>
        <dbReference type="ChEBI" id="CHEBI:18420"/>
    </ligand>
</feature>
<dbReference type="CDD" id="cd06223">
    <property type="entry name" value="PRTases_typeI"/>
    <property type="match status" value="1"/>
</dbReference>
<feature type="binding site" evidence="7 10">
    <location>
        <position position="352"/>
    </location>
    <ligand>
        <name>Mg(2+)</name>
        <dbReference type="ChEBI" id="CHEBI:18420"/>
    </ligand>
</feature>
<evidence type="ECO:0000313" key="12">
    <source>
        <dbReference type="EMBL" id="MCM1989727.1"/>
    </source>
</evidence>
<comment type="caution">
    <text evidence="12">The sequence shown here is derived from an EMBL/GenBank/DDBJ whole genome shotgun (WGS) entry which is preliminary data.</text>
</comment>
<feature type="binding site" evidence="7">
    <location>
        <position position="389"/>
    </location>
    <ligand>
        <name>[4Fe-4S] cluster</name>
        <dbReference type="ChEBI" id="CHEBI:49883"/>
    </ligand>
</feature>
<evidence type="ECO:0000313" key="13">
    <source>
        <dbReference type="Proteomes" id="UP001056429"/>
    </source>
</evidence>
<dbReference type="InterPro" id="IPR017932">
    <property type="entry name" value="GATase_2_dom"/>
</dbReference>
<keyword evidence="13" id="KW-1185">Reference proteome</keyword>
<evidence type="ECO:0000256" key="1">
    <source>
        <dbReference type="ARBA" id="ARBA00005209"/>
    </source>
</evidence>
<dbReference type="Pfam" id="PF00156">
    <property type="entry name" value="Pribosyltran"/>
    <property type="match status" value="1"/>
</dbReference>
<keyword evidence="7 10" id="KW-0460">Magnesium</keyword>
<comment type="catalytic activity">
    <reaction evidence="7 8">
        <text>5-phospho-beta-D-ribosylamine + L-glutamate + diphosphate = 5-phospho-alpha-D-ribose 1-diphosphate + L-glutamine + H2O</text>
        <dbReference type="Rhea" id="RHEA:14905"/>
        <dbReference type="ChEBI" id="CHEBI:15377"/>
        <dbReference type="ChEBI" id="CHEBI:29985"/>
        <dbReference type="ChEBI" id="CHEBI:33019"/>
        <dbReference type="ChEBI" id="CHEBI:58017"/>
        <dbReference type="ChEBI" id="CHEBI:58359"/>
        <dbReference type="ChEBI" id="CHEBI:58681"/>
        <dbReference type="EC" id="2.4.2.14"/>
    </reaction>
</comment>
<dbReference type="GO" id="GO:0000287">
    <property type="term" value="F:magnesium ion binding"/>
    <property type="evidence" value="ECO:0007669"/>
    <property type="project" value="UniProtKB-UniRule"/>
</dbReference>
<comment type="function">
    <text evidence="7">Catalyzes the formation of phosphoribosylamine from phosphoribosylpyrophosphate (PRPP) and glutamine.</text>
</comment>
<dbReference type="InterPro" id="IPR000836">
    <property type="entry name" value="PRTase_dom"/>
</dbReference>
<feature type="active site" description="Nucleophile" evidence="7 9">
    <location>
        <position position="15"/>
    </location>
</feature>
<feature type="binding site" evidence="7 10">
    <location>
        <position position="353"/>
    </location>
    <ligand>
        <name>Mg(2+)</name>
        <dbReference type="ChEBI" id="CHEBI:18420"/>
    </ligand>
</feature>
<evidence type="ECO:0000256" key="7">
    <source>
        <dbReference type="HAMAP-Rule" id="MF_01931"/>
    </source>
</evidence>
<keyword evidence="7" id="KW-0408">Iron</keyword>
<dbReference type="HAMAP" id="MF_01931">
    <property type="entry name" value="PurF"/>
    <property type="match status" value="1"/>
</dbReference>
<proteinExistence type="inferred from homology"/>
<comment type="cofactor">
    <cofactor evidence="7">
        <name>[4Fe-4S] cluster</name>
        <dbReference type="ChEBI" id="CHEBI:49883"/>
    </cofactor>
    <text evidence="7">Binds 1 [4Fe-4S] cluster per subunit.</text>
</comment>
<dbReference type="SUPFAM" id="SSF53271">
    <property type="entry name" value="PRTase-like"/>
    <property type="match status" value="1"/>
</dbReference>
<dbReference type="PROSITE" id="PS51278">
    <property type="entry name" value="GATASE_TYPE_2"/>
    <property type="match status" value="1"/>
</dbReference>
<dbReference type="GO" id="GO:0009113">
    <property type="term" value="P:purine nucleobase biosynthetic process"/>
    <property type="evidence" value="ECO:0007669"/>
    <property type="project" value="UniProtKB-UniRule"/>
</dbReference>
<evidence type="ECO:0000256" key="4">
    <source>
        <dbReference type="ARBA" id="ARBA00022679"/>
    </source>
</evidence>
<comment type="cofactor">
    <cofactor evidence="7 10">
        <name>Mg(2+)</name>
        <dbReference type="ChEBI" id="CHEBI:18420"/>
    </cofactor>
    <text evidence="7 10">Binds 1 Mg(2+) ion per subunit.</text>
</comment>
<dbReference type="Pfam" id="PF13522">
    <property type="entry name" value="GATase_6"/>
    <property type="match status" value="1"/>
</dbReference>
<keyword evidence="7 10" id="KW-0479">Metal-binding</keyword>
<feature type="binding site" evidence="7">
    <location>
        <position position="438"/>
    </location>
    <ligand>
        <name>[4Fe-4S] cluster</name>
        <dbReference type="ChEBI" id="CHEBI:49883"/>
    </ligand>
</feature>
<evidence type="ECO:0000259" key="11">
    <source>
        <dbReference type="PROSITE" id="PS51278"/>
    </source>
</evidence>
<keyword evidence="3 7" id="KW-0328">Glycosyltransferase</keyword>
<reference evidence="12" key="2">
    <citation type="submission" date="2021-04" db="EMBL/GenBank/DDBJ databases">
        <authorList>
            <person name="Dong X."/>
        </authorList>
    </citation>
    <scope>NUCLEOTIDE SEQUENCE</scope>
    <source>
        <strain evidence="12">ZWT</strain>
    </source>
</reference>
<dbReference type="InterPro" id="IPR005854">
    <property type="entry name" value="PurF"/>
</dbReference>
<keyword evidence="4 7" id="KW-0808">Transferase</keyword>
<dbReference type="InterPro" id="IPR029057">
    <property type="entry name" value="PRTase-like"/>
</dbReference>
<dbReference type="Gene3D" id="3.60.20.10">
    <property type="entry name" value="Glutamine Phosphoribosylpyrophosphate, subunit 1, domain 1"/>
    <property type="match status" value="1"/>
</dbReference>
<dbReference type="GO" id="GO:0051539">
    <property type="term" value="F:4 iron, 4 sulfur cluster binding"/>
    <property type="evidence" value="ECO:0007669"/>
    <property type="project" value="UniProtKB-KW"/>
</dbReference>
<gene>
    <name evidence="7 12" type="primary">purF</name>
    <name evidence="12" type="ORF">KDK92_08245</name>
</gene>
<dbReference type="EC" id="2.4.2.14" evidence="7"/>
<dbReference type="RefSeq" id="WP_250858752.1">
    <property type="nucleotide sequence ID" value="NZ_JAGSOJ010000002.1"/>
</dbReference>
<feature type="domain" description="Glutamine amidotransferase type-2" evidence="11">
    <location>
        <begin position="15"/>
        <end position="226"/>
    </location>
</feature>
<evidence type="ECO:0000256" key="10">
    <source>
        <dbReference type="PIRSR" id="PIRSR000485-2"/>
    </source>
</evidence>
<dbReference type="PIRSF" id="PIRSF000485">
    <property type="entry name" value="Amd_phspho_trans"/>
    <property type="match status" value="1"/>
</dbReference>
<dbReference type="PANTHER" id="PTHR11907">
    <property type="entry name" value="AMIDOPHOSPHORIBOSYLTRANSFERASE"/>
    <property type="match status" value="1"/>
</dbReference>
<comment type="similarity">
    <text evidence="2 7 8">In the C-terminal section; belongs to the purine/pyrimidine phosphoribosyltransferase family.</text>
</comment>
<protein>
    <recommendedName>
        <fullName evidence="7">Amidophosphoribosyltransferase</fullName>
        <shortName evidence="7">ATase</shortName>
        <ecNumber evidence="7">2.4.2.14</ecNumber>
    </recommendedName>
    <alternativeName>
        <fullName evidence="7">Glutamine phosphoribosylpyrophosphate amidotransferase</fullName>
        <shortName evidence="7">GPATase</shortName>
    </alternativeName>
</protein>
<feature type="binding site" evidence="7">
    <location>
        <position position="441"/>
    </location>
    <ligand>
        <name>[4Fe-4S] cluster</name>
        <dbReference type="ChEBI" id="CHEBI:49883"/>
    </ligand>
</feature>